<dbReference type="GO" id="GO:0016906">
    <property type="term" value="F:sterol 3-beta-glucosyltransferase activity"/>
    <property type="evidence" value="ECO:0007669"/>
    <property type="project" value="UniProtKB-EC"/>
</dbReference>
<protein>
    <recommendedName>
        <fullName evidence="5">Sterol 3-beta-glucosyltransferase</fullName>
        <ecNumber evidence="4">2.4.1.173</ecNumber>
    </recommendedName>
    <alternativeName>
        <fullName evidence="17">Autophagy-related protein 26</fullName>
    </alternativeName>
</protein>
<feature type="region of interest" description="Disordered" evidence="20">
    <location>
        <begin position="1594"/>
        <end position="1724"/>
    </location>
</feature>
<dbReference type="SMART" id="SM00568">
    <property type="entry name" value="GRAM"/>
    <property type="match status" value="2"/>
</dbReference>
<gene>
    <name evidence="22" type="ORF">IAR55_000937</name>
</gene>
<feature type="compositionally biased region" description="Polar residues" evidence="20">
    <location>
        <begin position="784"/>
        <end position="805"/>
    </location>
</feature>
<evidence type="ECO:0000256" key="1">
    <source>
        <dbReference type="ARBA" id="ARBA00004170"/>
    </source>
</evidence>
<feature type="region of interest" description="Disordered" evidence="20">
    <location>
        <begin position="445"/>
        <end position="465"/>
    </location>
</feature>
<evidence type="ECO:0000256" key="10">
    <source>
        <dbReference type="ARBA" id="ARBA00022737"/>
    </source>
</evidence>
<keyword evidence="23" id="KW-1185">Reference proteome</keyword>
<comment type="subcellular location">
    <subcellularLocation>
        <location evidence="2">Cytoplasm</location>
    </subcellularLocation>
    <subcellularLocation>
        <location evidence="1">Membrane</location>
        <topology evidence="1">Peripheral membrane protein</topology>
    </subcellularLocation>
</comment>
<feature type="compositionally biased region" description="Basic and acidic residues" evidence="20">
    <location>
        <begin position="1421"/>
        <end position="1439"/>
    </location>
</feature>
<evidence type="ECO:0000256" key="18">
    <source>
        <dbReference type="ARBA" id="ARBA00047886"/>
    </source>
</evidence>
<dbReference type="EMBL" id="JBCAWK010000002">
    <property type="protein sequence ID" value="KAK8865790.1"/>
    <property type="molecule type" value="Genomic_DNA"/>
</dbReference>
<dbReference type="GO" id="GO:0005737">
    <property type="term" value="C:cytoplasm"/>
    <property type="evidence" value="ECO:0007669"/>
    <property type="project" value="UniProtKB-SubCell"/>
</dbReference>
<feature type="region of interest" description="Disordered" evidence="20">
    <location>
        <begin position="844"/>
        <end position="914"/>
    </location>
</feature>
<dbReference type="GO" id="GO:0016020">
    <property type="term" value="C:membrane"/>
    <property type="evidence" value="ECO:0007669"/>
    <property type="project" value="UniProtKB-SubCell"/>
</dbReference>
<keyword evidence="13" id="KW-0443">Lipid metabolism</keyword>
<keyword evidence="6" id="KW-0963">Cytoplasm</keyword>
<dbReference type="KEGG" id="kne:92178196"/>
<keyword evidence="11" id="KW-0752">Steroid biosynthesis</keyword>
<evidence type="ECO:0000256" key="19">
    <source>
        <dbReference type="ARBA" id="ARBA00049453"/>
    </source>
</evidence>
<evidence type="ECO:0000313" key="22">
    <source>
        <dbReference type="EMBL" id="KAK8865790.1"/>
    </source>
</evidence>
<keyword evidence="8" id="KW-0328">Glycosyltransferase</keyword>
<dbReference type="PROSITE" id="PS50003">
    <property type="entry name" value="PH_DOMAIN"/>
    <property type="match status" value="1"/>
</dbReference>
<evidence type="ECO:0000256" key="11">
    <source>
        <dbReference type="ARBA" id="ARBA00022955"/>
    </source>
</evidence>
<feature type="compositionally biased region" description="Acidic residues" evidence="20">
    <location>
        <begin position="237"/>
        <end position="251"/>
    </location>
</feature>
<organism evidence="22 23">
    <name type="scientific">Kwoniella newhampshirensis</name>
    <dbReference type="NCBI Taxonomy" id="1651941"/>
    <lineage>
        <taxon>Eukaryota</taxon>
        <taxon>Fungi</taxon>
        <taxon>Dikarya</taxon>
        <taxon>Basidiomycota</taxon>
        <taxon>Agaricomycotina</taxon>
        <taxon>Tremellomycetes</taxon>
        <taxon>Tremellales</taxon>
        <taxon>Cryptococcaceae</taxon>
        <taxon>Kwoniella</taxon>
    </lineage>
</organism>
<feature type="compositionally biased region" description="Polar residues" evidence="20">
    <location>
        <begin position="375"/>
        <end position="385"/>
    </location>
</feature>
<evidence type="ECO:0000256" key="7">
    <source>
        <dbReference type="ARBA" id="ARBA00022516"/>
    </source>
</evidence>
<evidence type="ECO:0000256" key="8">
    <source>
        <dbReference type="ARBA" id="ARBA00022676"/>
    </source>
</evidence>
<evidence type="ECO:0000256" key="17">
    <source>
        <dbReference type="ARBA" id="ARBA00029843"/>
    </source>
</evidence>
<comment type="similarity">
    <text evidence="3">Belongs to the glycosyltransferase 28 family.</text>
</comment>
<evidence type="ECO:0000256" key="9">
    <source>
        <dbReference type="ARBA" id="ARBA00022679"/>
    </source>
</evidence>
<feature type="region of interest" description="Disordered" evidence="20">
    <location>
        <begin position="342"/>
        <end position="388"/>
    </location>
</feature>
<evidence type="ECO:0000256" key="2">
    <source>
        <dbReference type="ARBA" id="ARBA00004496"/>
    </source>
</evidence>
<dbReference type="Pfam" id="PF00169">
    <property type="entry name" value="PH"/>
    <property type="match status" value="1"/>
</dbReference>
<dbReference type="SUPFAM" id="SSF53756">
    <property type="entry name" value="UDP-Glycosyltransferase/glycogen phosphorylase"/>
    <property type="match status" value="1"/>
</dbReference>
<comment type="catalytic activity">
    <reaction evidence="19">
        <text>a sterol + UDP-alpha-D-glucose = a sterol 3-beta-D-glucoside + UDP + H(+)</text>
        <dbReference type="Rhea" id="RHEA:22724"/>
        <dbReference type="ChEBI" id="CHEBI:15378"/>
        <dbReference type="ChEBI" id="CHEBI:15889"/>
        <dbReference type="ChEBI" id="CHEBI:37424"/>
        <dbReference type="ChEBI" id="CHEBI:58223"/>
        <dbReference type="ChEBI" id="CHEBI:58885"/>
        <dbReference type="EC" id="2.4.1.173"/>
    </reaction>
    <physiologicalReaction direction="left-to-right" evidence="19">
        <dbReference type="Rhea" id="RHEA:22725"/>
    </physiologicalReaction>
</comment>
<dbReference type="Pfam" id="PF02893">
    <property type="entry name" value="GRAM"/>
    <property type="match status" value="1"/>
</dbReference>
<evidence type="ECO:0000259" key="21">
    <source>
        <dbReference type="PROSITE" id="PS50003"/>
    </source>
</evidence>
<sequence length="1724" mass="190211">MSTHQSDQPPPPQPSLSSEKEPPSSSHPSDTAAYPPPFPQAGTGPDPRGPIPRHPHAETFINAATKHVFPTMPAPSADERKGDSMLSSQGKDGGLRHASSAQQEEEDDDDEREEEPLIGGTPLDEMGPTPGLETGVRFKLSLTPEKKKKEEQEVDAGDQGSEMYDEEAERQGGDVFGTNPAPSRRVGQLQENRQQERWGVSPMNKQDRPAFGAGKDLGSIRMGASALISALNALPWEGDDSSDDDDDEEDTPYTAQLRGAASAIHERKDRPKFSRLGSSLHTIRPLATPTLDEDSQPSSITYTPHGVHPTHPLEFPFRQNTIARRARRPNENELAYQYAQAQRRQASVDAGGTEADSDGDVPFPKGFAGDKRRASGSSIGSSFNGDTRAMIDEQISHEEELGEKEEQEEILRAAGDEPLSKVPIDLAPVVSGQEEQAGMNTAAALREGESGEEEIEEELRPNESERRRVRKEKLAERLMEVFGLDEREEVLEEMRCWLLRSVMLKGYMYLTKRHICFFANMPNKENLVVKTGPLSKKASRTKLNTKFWVVLKNDVLSWYESTADPYFPKGNIHLQYCSSCDPVDDAKFKLRTSERNYTFTADTEDSRDEWIRAIEKVMFKTQHEGESVKLIIPLEVVLEVDKSPTLEFAETIEIKCVDPEDQMSVDSYFFASFQDNERALSMIHRLLDARSNTDLPRVSSAGTIHTPGEPLDTSYATIKRPTINSEGATTAQSPSSTSHLPFKKIGSVLRPLISRGSDKVNESDPSHDNTKSGSSIPFLGSKGQKPSQDSVDTIQTDSTPGQTLVSEEGSDGYPPRQSGPPPVSMINDDHLNKWGPSWIRKPASKLFGTSPSSSSLSGRTLTESRSSINTPSYAATRHGRRKQHSVTEIVESLVPHSEDDDSDDEMTRRRSGSVEAGRIARMSFASEASSDGHLAKSRSDFSMLEASDSGNREDMETAHKFRQVFSLSEKEELIDHFPGHLYRVLPVSGRFFVSTNYFCFRSSQLLYKTKMIIPIRDLYGLKAQKAFRFGHSGLIVVIKGHEEIFLEFSSSRRRKACIALLEERMEEVRLSSERGEPDQAKIDARIMEDLDESSPVDTTRTNVPPVSPSPLFGSTTSTFLEFKPEPMRITCLTIGSRGDVQPYIALCKGLQAEGHTTRIATHGEYKDWVEGHGIEFASVGGDPAELMQMCVDNGMFTVSFLKEGLQKFRGWLDDLLNSSWEACQGSDLLIESPSAMGGVHIAEALRIPYYRAFTMPWTRTRAYPHAFAVPEHRRGGSYNYMTYTMFDQVFWRAISGQINRWRRHVMHIDATNFDKLEQHKIPFLYNFSPSVVPPPLDWTEWIHVTGYWFLENADESQAAEKKWTPPEGLVDFIDGAHEKGKKVVYIGFGSIVVSDPEEMTRCVVEAVVDSGVHAILSKGWSDRGSKGKSEDTGDSKGADGVEYPPEIFSIDSIDHSWLFPRIDAACHHGGAGTSGASLRAGIPTIIKPFFGDQAFWSERVESLNVGSAVRKLTSENLAAALIKATTDEKQIAKARVVGEMIRKENGVAKAIEAIYRDLEYAKSLIKPPPSAADDTVLDKVTSTLLHPIASNDLVPFGRSRTRSKPSSAKPDVRGVGSESEREKYTSDDGWSVVSGGEGGQRSRSRSGSGISSPEQRHSRLSGAGSGGSKADILKGALPIPLPLTNPFGKWMGKHGQKEADDADEAAQGVAGDAVPNLGTDRARG</sequence>
<dbReference type="InterPro" id="IPR050426">
    <property type="entry name" value="Glycosyltransferase_28"/>
</dbReference>
<keyword evidence="15" id="KW-1207">Sterol metabolism</keyword>
<dbReference type="InterPro" id="IPR011993">
    <property type="entry name" value="PH-like_dom_sf"/>
</dbReference>
<dbReference type="InterPro" id="IPR002213">
    <property type="entry name" value="UDP_glucos_trans"/>
</dbReference>
<evidence type="ECO:0000256" key="6">
    <source>
        <dbReference type="ARBA" id="ARBA00022490"/>
    </source>
</evidence>
<dbReference type="FunFam" id="3.40.50.2000:FF:000009">
    <property type="entry name" value="Sterol 3-beta-glucosyltransferase UGT80A2"/>
    <property type="match status" value="1"/>
</dbReference>
<feature type="region of interest" description="Disordered" evidence="20">
    <location>
        <begin position="695"/>
        <end position="717"/>
    </location>
</feature>
<keyword evidence="14" id="KW-0472">Membrane</keyword>
<comment type="caution">
    <text evidence="22">The sequence shown here is derived from an EMBL/GenBank/DDBJ whole genome shotgun (WGS) entry which is preliminary data.</text>
</comment>
<evidence type="ECO:0000256" key="4">
    <source>
        <dbReference type="ARBA" id="ARBA00012650"/>
    </source>
</evidence>
<evidence type="ECO:0000256" key="13">
    <source>
        <dbReference type="ARBA" id="ARBA00023098"/>
    </source>
</evidence>
<dbReference type="GO" id="GO:0005975">
    <property type="term" value="P:carbohydrate metabolic process"/>
    <property type="evidence" value="ECO:0007669"/>
    <property type="project" value="InterPro"/>
</dbReference>
<dbReference type="SUPFAM" id="SSF50729">
    <property type="entry name" value="PH domain-like"/>
    <property type="match status" value="1"/>
</dbReference>
<keyword evidence="16" id="KW-0753">Steroid metabolism</keyword>
<evidence type="ECO:0000256" key="3">
    <source>
        <dbReference type="ARBA" id="ARBA00006962"/>
    </source>
</evidence>
<evidence type="ECO:0000256" key="12">
    <source>
        <dbReference type="ARBA" id="ARBA00023011"/>
    </source>
</evidence>
<dbReference type="Pfam" id="PF06722">
    <property type="entry name" value="EryCIII-like_C"/>
    <property type="match status" value="1"/>
</dbReference>
<feature type="region of interest" description="Disordered" evidence="20">
    <location>
        <begin position="1"/>
        <end position="217"/>
    </location>
</feature>
<feature type="region of interest" description="Disordered" evidence="20">
    <location>
        <begin position="1421"/>
        <end position="1440"/>
    </location>
</feature>
<dbReference type="EC" id="2.4.1.173" evidence="4"/>
<feature type="compositionally biased region" description="Basic and acidic residues" evidence="20">
    <location>
        <begin position="756"/>
        <end position="770"/>
    </location>
</feature>
<feature type="domain" description="PH" evidence="21">
    <location>
        <begin position="527"/>
        <end position="619"/>
    </location>
</feature>
<dbReference type="Gene3D" id="2.30.29.30">
    <property type="entry name" value="Pleckstrin-homology domain (PH domain)/Phosphotyrosine-binding domain (PTB)"/>
    <property type="match status" value="2"/>
</dbReference>
<evidence type="ECO:0000256" key="20">
    <source>
        <dbReference type="SAM" id="MobiDB-lite"/>
    </source>
</evidence>
<reference evidence="22 23" key="1">
    <citation type="journal article" date="2024" name="bioRxiv">
        <title>Comparative genomics of Cryptococcus and Kwoniella reveals pathogenesis evolution and contrasting karyotype dynamics via intercentromeric recombination or chromosome fusion.</title>
        <authorList>
            <person name="Coelho M.A."/>
            <person name="David-Palma M."/>
            <person name="Shea T."/>
            <person name="Bowers K."/>
            <person name="McGinley-Smith S."/>
            <person name="Mohammad A.W."/>
            <person name="Gnirke A."/>
            <person name="Yurkov A.M."/>
            <person name="Nowrousian M."/>
            <person name="Sun S."/>
            <person name="Cuomo C.A."/>
            <person name="Heitman J."/>
        </authorList>
    </citation>
    <scope>NUCLEOTIDE SEQUENCE [LARGE SCALE GENOMIC DNA]</scope>
    <source>
        <strain evidence="22 23">CBS 13917</strain>
    </source>
</reference>
<keyword evidence="9" id="KW-0808">Transferase</keyword>
<dbReference type="InterPro" id="IPR001849">
    <property type="entry name" value="PH_domain"/>
</dbReference>
<evidence type="ECO:0000256" key="15">
    <source>
        <dbReference type="ARBA" id="ARBA00023166"/>
    </source>
</evidence>
<dbReference type="FunFam" id="2.30.29.30:FF:000391">
    <property type="entry name" value="Sterol 3-beta-glucosyltransferase"/>
    <property type="match status" value="1"/>
</dbReference>
<dbReference type="RefSeq" id="XP_066805269.1">
    <property type="nucleotide sequence ID" value="XM_066944068.1"/>
</dbReference>
<feature type="compositionally biased region" description="Acidic residues" evidence="20">
    <location>
        <begin position="103"/>
        <end position="116"/>
    </location>
</feature>
<keyword evidence="10" id="KW-0677">Repeat</keyword>
<evidence type="ECO:0000256" key="5">
    <source>
        <dbReference type="ARBA" id="ARBA00017894"/>
    </source>
</evidence>
<feature type="compositionally biased region" description="Low complexity" evidence="20">
    <location>
        <begin position="848"/>
        <end position="867"/>
    </location>
</feature>
<keyword evidence="12" id="KW-0756">Sterol biosynthesis</keyword>
<dbReference type="PANTHER" id="PTHR48050">
    <property type="entry name" value="STEROL 3-BETA-GLUCOSYLTRANSFERASE"/>
    <property type="match status" value="1"/>
</dbReference>
<dbReference type="InterPro" id="IPR010610">
    <property type="entry name" value="EryCIII-like_C"/>
</dbReference>
<dbReference type="SMART" id="SM00233">
    <property type="entry name" value="PH"/>
    <property type="match status" value="1"/>
</dbReference>
<dbReference type="CDD" id="cd03784">
    <property type="entry name" value="GT1_Gtf-like"/>
    <property type="match status" value="1"/>
</dbReference>
<dbReference type="FunFam" id="3.40.50.2000:FF:000029">
    <property type="entry name" value="Sterol 3-beta-glucosyltransferase"/>
    <property type="match status" value="1"/>
</dbReference>
<evidence type="ECO:0000256" key="14">
    <source>
        <dbReference type="ARBA" id="ARBA00023136"/>
    </source>
</evidence>
<name>A0AAW0Z4C4_9TREE</name>
<evidence type="ECO:0000313" key="23">
    <source>
        <dbReference type="Proteomes" id="UP001388673"/>
    </source>
</evidence>
<dbReference type="GO" id="GO:0016126">
    <property type="term" value="P:sterol biosynthetic process"/>
    <property type="evidence" value="ECO:0007669"/>
    <property type="project" value="UniProtKB-KW"/>
</dbReference>
<dbReference type="CDD" id="cd13215">
    <property type="entry name" value="PH-GRAM1_AGT26"/>
    <property type="match status" value="1"/>
</dbReference>
<proteinExistence type="inferred from homology"/>
<dbReference type="InterPro" id="IPR048066">
    <property type="entry name" value="ATG26_PH_GRAM1"/>
</dbReference>
<dbReference type="InterPro" id="IPR004276">
    <property type="entry name" value="GlycoTrans_28_N"/>
</dbReference>
<dbReference type="FunFam" id="2.30.29.30:FF:000303">
    <property type="entry name" value="Sterol 3-beta-glucosyltransferase"/>
    <property type="match status" value="1"/>
</dbReference>
<feature type="region of interest" description="Disordered" evidence="20">
    <location>
        <begin position="756"/>
        <end position="829"/>
    </location>
</feature>
<feature type="region of interest" description="Disordered" evidence="20">
    <location>
        <begin position="235"/>
        <end position="299"/>
    </location>
</feature>
<keyword evidence="7" id="KW-0444">Lipid biosynthesis</keyword>
<dbReference type="InterPro" id="IPR048065">
    <property type="entry name" value="ATG26_PH_GRAM2"/>
</dbReference>
<dbReference type="Pfam" id="PF03033">
    <property type="entry name" value="Glyco_transf_28"/>
    <property type="match status" value="1"/>
</dbReference>
<dbReference type="GeneID" id="92178196"/>
<feature type="compositionally biased region" description="Low complexity" evidence="20">
    <location>
        <begin position="1705"/>
        <end position="1714"/>
    </location>
</feature>
<dbReference type="CDD" id="cd13216">
    <property type="entry name" value="PH-GRAM2_AGT26"/>
    <property type="match status" value="1"/>
</dbReference>
<dbReference type="Gene3D" id="3.40.50.2000">
    <property type="entry name" value="Glycogen Phosphorylase B"/>
    <property type="match status" value="2"/>
</dbReference>
<dbReference type="Proteomes" id="UP001388673">
    <property type="component" value="Unassembled WGS sequence"/>
</dbReference>
<dbReference type="InterPro" id="IPR004182">
    <property type="entry name" value="GRAM"/>
</dbReference>
<evidence type="ECO:0000256" key="16">
    <source>
        <dbReference type="ARBA" id="ARBA00023221"/>
    </source>
</evidence>
<accession>A0AAW0Z4C4</accession>
<dbReference type="PANTHER" id="PTHR48050:SF25">
    <property type="entry name" value="STEROL 3-BETA-GLUCOSYLTRANSFERASE"/>
    <property type="match status" value="1"/>
</dbReference>
<comment type="catalytic activity">
    <reaction evidence="18">
        <text>ergosterol + UDP-alpha-D-glucose = ergosteryl 3-beta-D-glucoside + UDP + H(+)</text>
        <dbReference type="Rhea" id="RHEA:61836"/>
        <dbReference type="ChEBI" id="CHEBI:15378"/>
        <dbReference type="ChEBI" id="CHEBI:16933"/>
        <dbReference type="ChEBI" id="CHEBI:52973"/>
        <dbReference type="ChEBI" id="CHEBI:58223"/>
        <dbReference type="ChEBI" id="CHEBI:58885"/>
    </reaction>
    <physiologicalReaction direction="left-to-right" evidence="18">
        <dbReference type="Rhea" id="RHEA:61837"/>
    </physiologicalReaction>
</comment>